<gene>
    <name evidence="15" type="primary">Ube2s</name>
</gene>
<organism evidence="15">
    <name type="scientific">Phallusia mammillata</name>
    <dbReference type="NCBI Taxonomy" id="59560"/>
    <lineage>
        <taxon>Eukaryota</taxon>
        <taxon>Metazoa</taxon>
        <taxon>Chordata</taxon>
        <taxon>Tunicata</taxon>
        <taxon>Ascidiacea</taxon>
        <taxon>Phlebobranchia</taxon>
        <taxon>Ascidiidae</taxon>
        <taxon>Phallusia</taxon>
    </lineage>
</organism>
<dbReference type="GO" id="GO:0005524">
    <property type="term" value="F:ATP binding"/>
    <property type="evidence" value="ECO:0007669"/>
    <property type="project" value="UniProtKB-UniRule"/>
</dbReference>
<evidence type="ECO:0000256" key="2">
    <source>
        <dbReference type="ARBA" id="ARBA00004906"/>
    </source>
</evidence>
<name>A0A6F9DWQ3_9ASCI</name>
<dbReference type="PROSITE" id="PS50127">
    <property type="entry name" value="UBC_2"/>
    <property type="match status" value="1"/>
</dbReference>
<accession>A0A6F9DWQ3</accession>
<comment type="function">
    <text evidence="10">Accepts ubiquitin from the E1 complex and catalyzes its covalent attachment to other proteins. Catalyzes 'Lys-11'-linked polyubiquitination. Acts as an essential factor of the anaphase promoting complex/cyclosome (APC/C), a cell cycle-regulated ubiquitin ligase that controls progression through mitosis. Acts by specifically elongating 'Lys-11'-linked polyubiquitin chains initiated by the E2 enzyme UBE2C/UBCH10 on APC/C substrates, enhancing the degradation of APC/C substrates by the proteasome and promoting mitotic exit. Also acts by elongating ubiquitin chains initiated by the E2 enzyme UBE2D1/UBCH5 in vitro; it is however unclear whether UBE2D1/UBCH5 acts as an E2 enzyme for the APC/C in vivo. Also involved in ubiquitination and subsequent degradation of VHL, resulting in an accumulation of HIF1A. In vitro able to promote polyubiquitination using all 7 ubiquitin Lys residues, except 'Lys-48'-linked polyubiquitination.</text>
</comment>
<dbReference type="GO" id="GO:0031145">
    <property type="term" value="P:anaphase-promoting complex-dependent catabolic process"/>
    <property type="evidence" value="ECO:0007669"/>
    <property type="project" value="UniProtKB-ARBA"/>
</dbReference>
<dbReference type="InterPro" id="IPR016135">
    <property type="entry name" value="UBQ-conjugating_enzyme/RWD"/>
</dbReference>
<evidence type="ECO:0000256" key="11">
    <source>
        <dbReference type="PROSITE-ProRule" id="PRU10133"/>
    </source>
</evidence>
<keyword evidence="9" id="KW-0131">Cell cycle</keyword>
<dbReference type="Pfam" id="PF00179">
    <property type="entry name" value="UQ_con"/>
    <property type="match status" value="1"/>
</dbReference>
<evidence type="ECO:0000256" key="4">
    <source>
        <dbReference type="ARBA" id="ARBA00022618"/>
    </source>
</evidence>
<evidence type="ECO:0000256" key="9">
    <source>
        <dbReference type="ARBA" id="ARBA00023306"/>
    </source>
</evidence>
<dbReference type="GO" id="GO:0051301">
    <property type="term" value="P:cell division"/>
    <property type="evidence" value="ECO:0007669"/>
    <property type="project" value="UniProtKB-KW"/>
</dbReference>
<proteinExistence type="evidence at transcript level"/>
<dbReference type="SUPFAM" id="SSF54495">
    <property type="entry name" value="UBC-like"/>
    <property type="match status" value="1"/>
</dbReference>
<dbReference type="FunFam" id="3.10.110.10:FF:000034">
    <property type="entry name" value="Ubiquitin-conjugating enzyme E2 S"/>
    <property type="match status" value="1"/>
</dbReference>
<keyword evidence="6 12" id="KW-0547">Nucleotide-binding</keyword>
<dbReference type="InterPro" id="IPR023313">
    <property type="entry name" value="UBQ-conjugating_AS"/>
</dbReference>
<feature type="compositionally biased region" description="Basic residues" evidence="13">
    <location>
        <begin position="200"/>
        <end position="213"/>
    </location>
</feature>
<feature type="region of interest" description="Disordered" evidence="13">
    <location>
        <begin position="159"/>
        <end position="213"/>
    </location>
</feature>
<dbReference type="EMBL" id="LR791591">
    <property type="protein sequence ID" value="CAB3267453.1"/>
    <property type="molecule type" value="mRNA"/>
</dbReference>
<comment type="catalytic activity">
    <reaction evidence="1">
        <text>S-ubiquitinyl-[E1 ubiquitin-activating enzyme]-L-cysteine + [E2 ubiquitin-conjugating enzyme]-L-cysteine = [E1 ubiquitin-activating enzyme]-L-cysteine + S-ubiquitinyl-[E2 ubiquitin-conjugating enzyme]-L-cysteine.</text>
        <dbReference type="EC" id="2.3.2.23"/>
    </reaction>
</comment>
<keyword evidence="7 12" id="KW-0833">Ubl conjugation pathway</keyword>
<sequence>MSMHGNQENLSPHIVRQVYKEFASLKNEPVEGIQITMNEDDVSEIHATLEGPQGTPFAGGIFKMKICLTKEFPSSPPKGFFLTKIFHPNVSALGEICVNTLKQDWNSKMGIRNVLLTIKCLLIHPNPESALNEEAGRLLLEHYEDYEARAKLMTEIHALPSTGKTNKPDEKPSTSGIHRHMEGASGGPAVKKHAAEKLLEKKKKEKKRGLKRL</sequence>
<evidence type="ECO:0000256" key="3">
    <source>
        <dbReference type="ARBA" id="ARBA00012486"/>
    </source>
</evidence>
<dbReference type="PROSITE" id="PS00183">
    <property type="entry name" value="UBC_1"/>
    <property type="match status" value="1"/>
</dbReference>
<evidence type="ECO:0000256" key="10">
    <source>
        <dbReference type="ARBA" id="ARBA00053181"/>
    </source>
</evidence>
<keyword evidence="8 12" id="KW-0067">ATP-binding</keyword>
<dbReference type="CDD" id="cd23804">
    <property type="entry name" value="UBCc_UBE2S"/>
    <property type="match status" value="1"/>
</dbReference>
<reference evidence="15" key="1">
    <citation type="submission" date="2020-04" db="EMBL/GenBank/DDBJ databases">
        <authorList>
            <person name="Neveu A P."/>
        </authorList>
    </citation>
    <scope>NUCLEOTIDE SEQUENCE</scope>
    <source>
        <tissue evidence="15">Whole embryo</tissue>
    </source>
</reference>
<feature type="domain" description="UBC core" evidence="14">
    <location>
        <begin position="13"/>
        <end position="159"/>
    </location>
</feature>
<dbReference type="GO" id="GO:0061631">
    <property type="term" value="F:ubiquitin conjugating enzyme activity"/>
    <property type="evidence" value="ECO:0007669"/>
    <property type="project" value="UniProtKB-EC"/>
</dbReference>
<evidence type="ECO:0000256" key="5">
    <source>
        <dbReference type="ARBA" id="ARBA00022679"/>
    </source>
</evidence>
<evidence type="ECO:0000256" key="12">
    <source>
        <dbReference type="RuleBase" id="RU362109"/>
    </source>
</evidence>
<comment type="pathway">
    <text evidence="2">Protein modification; protein ubiquitination.</text>
</comment>
<dbReference type="GO" id="GO:0010458">
    <property type="term" value="P:exit from mitosis"/>
    <property type="evidence" value="ECO:0007669"/>
    <property type="project" value="UniProtKB-ARBA"/>
</dbReference>
<dbReference type="EC" id="2.3.2.23" evidence="3"/>
<keyword evidence="4" id="KW-0132">Cell division</keyword>
<dbReference type="Gene3D" id="3.10.110.10">
    <property type="entry name" value="Ubiquitin Conjugating Enzyme"/>
    <property type="match status" value="1"/>
</dbReference>
<evidence type="ECO:0000256" key="8">
    <source>
        <dbReference type="ARBA" id="ARBA00022840"/>
    </source>
</evidence>
<keyword evidence="5" id="KW-0808">Transferase</keyword>
<evidence type="ECO:0000256" key="1">
    <source>
        <dbReference type="ARBA" id="ARBA00000485"/>
    </source>
</evidence>
<dbReference type="SMART" id="SM00212">
    <property type="entry name" value="UBCc"/>
    <property type="match status" value="1"/>
</dbReference>
<dbReference type="InterPro" id="IPR050113">
    <property type="entry name" value="Ub_conjugating_enzyme"/>
</dbReference>
<evidence type="ECO:0000256" key="13">
    <source>
        <dbReference type="SAM" id="MobiDB-lite"/>
    </source>
</evidence>
<dbReference type="PANTHER" id="PTHR24067">
    <property type="entry name" value="UBIQUITIN-CONJUGATING ENZYME E2"/>
    <property type="match status" value="1"/>
</dbReference>
<protein>
    <recommendedName>
        <fullName evidence="3">E2 ubiquitin-conjugating enzyme</fullName>
        <ecNumber evidence="3">2.3.2.23</ecNumber>
    </recommendedName>
</protein>
<feature type="active site" description="Glycyl thioester intermediate" evidence="11">
    <location>
        <position position="97"/>
    </location>
</feature>
<evidence type="ECO:0000256" key="7">
    <source>
        <dbReference type="ARBA" id="ARBA00022786"/>
    </source>
</evidence>
<comment type="similarity">
    <text evidence="12">Belongs to the ubiquitin-conjugating enzyme family.</text>
</comment>
<dbReference type="InterPro" id="IPR000608">
    <property type="entry name" value="UBC"/>
</dbReference>
<evidence type="ECO:0000313" key="15">
    <source>
        <dbReference type="EMBL" id="CAB3267453.1"/>
    </source>
</evidence>
<evidence type="ECO:0000259" key="14">
    <source>
        <dbReference type="PROSITE" id="PS50127"/>
    </source>
</evidence>
<evidence type="ECO:0000256" key="6">
    <source>
        <dbReference type="ARBA" id="ARBA00022741"/>
    </source>
</evidence>
<dbReference type="AlphaFoldDB" id="A0A6F9DWQ3"/>